<protein>
    <submittedName>
        <fullName evidence="2">Uncharacterized protein</fullName>
    </submittedName>
</protein>
<proteinExistence type="predicted"/>
<keyword evidence="1" id="KW-0472">Membrane</keyword>
<keyword evidence="1" id="KW-0812">Transmembrane</keyword>
<keyword evidence="1" id="KW-1133">Transmembrane helix</keyword>
<dbReference type="AlphaFoldDB" id="A0A2P2JFX0"/>
<reference evidence="2" key="1">
    <citation type="submission" date="2018-02" db="EMBL/GenBank/DDBJ databases">
        <title>Rhizophora mucronata_Transcriptome.</title>
        <authorList>
            <person name="Meera S.P."/>
            <person name="Sreeshan A."/>
            <person name="Augustine A."/>
        </authorList>
    </citation>
    <scope>NUCLEOTIDE SEQUENCE</scope>
    <source>
        <tissue evidence="2">Leaf</tissue>
    </source>
</reference>
<feature type="transmembrane region" description="Helical" evidence="1">
    <location>
        <begin position="22"/>
        <end position="45"/>
    </location>
</feature>
<accession>A0A2P2JFX0</accession>
<organism evidence="2">
    <name type="scientific">Rhizophora mucronata</name>
    <name type="common">Asiatic mangrove</name>
    <dbReference type="NCBI Taxonomy" id="61149"/>
    <lineage>
        <taxon>Eukaryota</taxon>
        <taxon>Viridiplantae</taxon>
        <taxon>Streptophyta</taxon>
        <taxon>Embryophyta</taxon>
        <taxon>Tracheophyta</taxon>
        <taxon>Spermatophyta</taxon>
        <taxon>Magnoliopsida</taxon>
        <taxon>eudicotyledons</taxon>
        <taxon>Gunneridae</taxon>
        <taxon>Pentapetalae</taxon>
        <taxon>rosids</taxon>
        <taxon>fabids</taxon>
        <taxon>Malpighiales</taxon>
        <taxon>Rhizophoraceae</taxon>
        <taxon>Rhizophora</taxon>
    </lineage>
</organism>
<dbReference type="EMBL" id="GGEC01011893">
    <property type="protein sequence ID" value="MBW92376.1"/>
    <property type="molecule type" value="Transcribed_RNA"/>
</dbReference>
<evidence type="ECO:0000313" key="2">
    <source>
        <dbReference type="EMBL" id="MBW92376.1"/>
    </source>
</evidence>
<evidence type="ECO:0000256" key="1">
    <source>
        <dbReference type="SAM" id="Phobius"/>
    </source>
</evidence>
<sequence length="75" mass="8445">MGDMVQWDCTAQLNLFVAIQEVYLLTISSPFTFIFLPSIYGKIFLIKSGSIVRSTSLANLKISSVAESVCYYWPK</sequence>
<name>A0A2P2JFX0_RHIMU</name>